<dbReference type="GO" id="GO:0003677">
    <property type="term" value="F:DNA binding"/>
    <property type="evidence" value="ECO:0007669"/>
    <property type="project" value="UniProtKB-UniRule"/>
</dbReference>
<keyword evidence="1" id="KW-0805">Transcription regulation</keyword>
<organism evidence="6 7">
    <name type="scientific">Microbacterium thalassium</name>
    <dbReference type="NCBI Taxonomy" id="362649"/>
    <lineage>
        <taxon>Bacteria</taxon>
        <taxon>Bacillati</taxon>
        <taxon>Actinomycetota</taxon>
        <taxon>Actinomycetes</taxon>
        <taxon>Micrococcales</taxon>
        <taxon>Microbacteriaceae</taxon>
        <taxon>Microbacterium</taxon>
    </lineage>
</organism>
<evidence type="ECO:0000313" key="7">
    <source>
        <dbReference type="Proteomes" id="UP000537775"/>
    </source>
</evidence>
<dbReference type="PANTHER" id="PTHR47506:SF6">
    <property type="entry name" value="HTH-TYPE TRANSCRIPTIONAL REPRESSOR NEMR"/>
    <property type="match status" value="1"/>
</dbReference>
<dbReference type="Proteomes" id="UP000537775">
    <property type="component" value="Unassembled WGS sequence"/>
</dbReference>
<gene>
    <name evidence="6" type="ORF">HD594_000396</name>
</gene>
<dbReference type="EMBL" id="JACHML010000001">
    <property type="protein sequence ID" value="MBB6390083.1"/>
    <property type="molecule type" value="Genomic_DNA"/>
</dbReference>
<dbReference type="Pfam" id="PF16925">
    <property type="entry name" value="TetR_C_13"/>
    <property type="match status" value="1"/>
</dbReference>
<evidence type="ECO:0000256" key="3">
    <source>
        <dbReference type="ARBA" id="ARBA00023163"/>
    </source>
</evidence>
<dbReference type="InterPro" id="IPR011075">
    <property type="entry name" value="TetR_C"/>
</dbReference>
<evidence type="ECO:0000256" key="1">
    <source>
        <dbReference type="ARBA" id="ARBA00023015"/>
    </source>
</evidence>
<keyword evidence="7" id="KW-1185">Reference proteome</keyword>
<dbReference type="PANTHER" id="PTHR47506">
    <property type="entry name" value="TRANSCRIPTIONAL REGULATORY PROTEIN"/>
    <property type="match status" value="1"/>
</dbReference>
<evidence type="ECO:0000256" key="2">
    <source>
        <dbReference type="ARBA" id="ARBA00023125"/>
    </source>
</evidence>
<feature type="DNA-binding region" description="H-T-H motif" evidence="4">
    <location>
        <begin position="37"/>
        <end position="56"/>
    </location>
</feature>
<dbReference type="SUPFAM" id="SSF46689">
    <property type="entry name" value="Homeodomain-like"/>
    <property type="match status" value="1"/>
</dbReference>
<reference evidence="6 7" key="1">
    <citation type="submission" date="2020-08" db="EMBL/GenBank/DDBJ databases">
        <title>Sequencing the genomes of 1000 actinobacteria strains.</title>
        <authorList>
            <person name="Klenk H.-P."/>
        </authorList>
    </citation>
    <scope>NUCLEOTIDE SEQUENCE [LARGE SCALE GENOMIC DNA]</scope>
    <source>
        <strain evidence="6 7">DSM 12511</strain>
    </source>
</reference>
<comment type="caution">
    <text evidence="6">The sequence shown here is derived from an EMBL/GenBank/DDBJ whole genome shotgun (WGS) entry which is preliminary data.</text>
</comment>
<dbReference type="Gene3D" id="1.10.10.60">
    <property type="entry name" value="Homeodomain-like"/>
    <property type="match status" value="1"/>
</dbReference>
<name>A0A7X0FM88_9MICO</name>
<sequence length="221" mass="23505">MAQELIDGRRARGDETRRVVLSHALDLASVEGLDGLSIGRLAEASGQSKSGVATLFGSKQGLQLSVIDAAQAVFTREVIDAVRERTPRGLDRVVALVTGWIDYSRGRIFAGGCFFSAASAEFDSKPGPVRDAVMAALDTWESYLAASLAHAAPELPDMTDPAQVAFEVTSVLAAANTRSLLHDSDEPYARAARAVRDRLRGLGADEAKLAPLTEQADAARR</sequence>
<protein>
    <submittedName>
        <fullName evidence="6">AcrR family transcriptional regulator</fullName>
    </submittedName>
</protein>
<keyword evidence="3" id="KW-0804">Transcription</keyword>
<dbReference type="Gene3D" id="1.10.357.10">
    <property type="entry name" value="Tetracycline Repressor, domain 2"/>
    <property type="match status" value="1"/>
</dbReference>
<dbReference type="InterPro" id="IPR009057">
    <property type="entry name" value="Homeodomain-like_sf"/>
</dbReference>
<dbReference type="InterPro" id="IPR036271">
    <property type="entry name" value="Tet_transcr_reg_TetR-rel_C_sf"/>
</dbReference>
<dbReference type="InterPro" id="IPR001647">
    <property type="entry name" value="HTH_TetR"/>
</dbReference>
<dbReference type="RefSeq" id="WP_184749346.1">
    <property type="nucleotide sequence ID" value="NZ_BAAAJR010000003.1"/>
</dbReference>
<feature type="domain" description="HTH tetR-type" evidence="5">
    <location>
        <begin position="14"/>
        <end position="74"/>
    </location>
</feature>
<evidence type="ECO:0000256" key="4">
    <source>
        <dbReference type="PROSITE-ProRule" id="PRU00335"/>
    </source>
</evidence>
<evidence type="ECO:0000259" key="5">
    <source>
        <dbReference type="PROSITE" id="PS50977"/>
    </source>
</evidence>
<dbReference type="AlphaFoldDB" id="A0A7X0FM88"/>
<keyword evidence="2 4" id="KW-0238">DNA-binding</keyword>
<dbReference type="SUPFAM" id="SSF48498">
    <property type="entry name" value="Tetracyclin repressor-like, C-terminal domain"/>
    <property type="match status" value="1"/>
</dbReference>
<dbReference type="PROSITE" id="PS50977">
    <property type="entry name" value="HTH_TETR_2"/>
    <property type="match status" value="1"/>
</dbReference>
<accession>A0A7X0FM88</accession>
<proteinExistence type="predicted"/>
<evidence type="ECO:0000313" key="6">
    <source>
        <dbReference type="EMBL" id="MBB6390083.1"/>
    </source>
</evidence>